<evidence type="ECO:0000256" key="1">
    <source>
        <dbReference type="ARBA" id="ARBA00004141"/>
    </source>
</evidence>
<keyword evidence="3 6" id="KW-0812">Transmembrane</keyword>
<keyword evidence="8" id="KW-1185">Reference proteome</keyword>
<protein>
    <recommendedName>
        <fullName evidence="6">GDT1 family protein</fullName>
    </recommendedName>
</protein>
<feature type="transmembrane region" description="Helical" evidence="6">
    <location>
        <begin position="165"/>
        <end position="185"/>
    </location>
</feature>
<feature type="transmembrane region" description="Helical" evidence="6">
    <location>
        <begin position="133"/>
        <end position="153"/>
    </location>
</feature>
<evidence type="ECO:0000256" key="5">
    <source>
        <dbReference type="ARBA" id="ARBA00023136"/>
    </source>
</evidence>
<evidence type="ECO:0000313" key="8">
    <source>
        <dbReference type="Proteomes" id="UP000188729"/>
    </source>
</evidence>
<keyword evidence="4 6" id="KW-1133">Transmembrane helix</keyword>
<evidence type="ECO:0000256" key="4">
    <source>
        <dbReference type="ARBA" id="ARBA00022989"/>
    </source>
</evidence>
<accession>A0A1V2ET27</accession>
<reference evidence="7 8" key="1">
    <citation type="submission" date="2016-11" db="EMBL/GenBank/DDBJ databases">
        <title>Genome sequence of Sphingomonas jeddahensis G39.</title>
        <authorList>
            <person name="Poehlein A."/>
            <person name="Wuebbeler J.H."/>
            <person name="Steinbuechel A."/>
            <person name="Daniel R."/>
        </authorList>
    </citation>
    <scope>NUCLEOTIDE SEQUENCE [LARGE SCALE GENOMIC DNA]</scope>
    <source>
        <strain evidence="7 8">G39</strain>
    </source>
</reference>
<name>A0A1V2ET27_9SPHN</name>
<evidence type="ECO:0000256" key="2">
    <source>
        <dbReference type="ARBA" id="ARBA00009190"/>
    </source>
</evidence>
<gene>
    <name evidence="7" type="ORF">SPHI_20230</name>
</gene>
<comment type="caution">
    <text evidence="7">The sequence shown here is derived from an EMBL/GenBank/DDBJ whole genome shotgun (WGS) entry which is preliminary data.</text>
</comment>
<evidence type="ECO:0000313" key="7">
    <source>
        <dbReference type="EMBL" id="ONF95821.1"/>
    </source>
</evidence>
<organism evidence="7 8">
    <name type="scientific">Sphingomonas jeddahensis</name>
    <dbReference type="NCBI Taxonomy" id="1915074"/>
    <lineage>
        <taxon>Bacteria</taxon>
        <taxon>Pseudomonadati</taxon>
        <taxon>Pseudomonadota</taxon>
        <taxon>Alphaproteobacteria</taxon>
        <taxon>Sphingomonadales</taxon>
        <taxon>Sphingomonadaceae</taxon>
        <taxon>Sphingomonas</taxon>
    </lineage>
</organism>
<dbReference type="GO" id="GO:0046873">
    <property type="term" value="F:metal ion transmembrane transporter activity"/>
    <property type="evidence" value="ECO:0007669"/>
    <property type="project" value="InterPro"/>
</dbReference>
<dbReference type="EMBL" id="MPSB01000008">
    <property type="protein sequence ID" value="ONF95821.1"/>
    <property type="molecule type" value="Genomic_DNA"/>
</dbReference>
<dbReference type="STRING" id="1915074.SPHI_20230"/>
<evidence type="ECO:0000256" key="6">
    <source>
        <dbReference type="RuleBase" id="RU365102"/>
    </source>
</evidence>
<dbReference type="AlphaFoldDB" id="A0A1V2ET27"/>
<comment type="similarity">
    <text evidence="2 6">Belongs to the GDT1 family.</text>
</comment>
<dbReference type="Proteomes" id="UP000188729">
    <property type="component" value="Unassembled WGS sequence"/>
</dbReference>
<feature type="transmembrane region" description="Helical" evidence="6">
    <location>
        <begin position="67"/>
        <end position="85"/>
    </location>
</feature>
<dbReference type="Pfam" id="PF01169">
    <property type="entry name" value="GDT1"/>
    <property type="match status" value="1"/>
</dbReference>
<evidence type="ECO:0000256" key="3">
    <source>
        <dbReference type="ARBA" id="ARBA00022692"/>
    </source>
</evidence>
<dbReference type="RefSeq" id="WP_076744789.1">
    <property type="nucleotide sequence ID" value="NZ_MPSB01000008.1"/>
</dbReference>
<proteinExistence type="inferred from homology"/>
<dbReference type="GO" id="GO:0016020">
    <property type="term" value="C:membrane"/>
    <property type="evidence" value="ECO:0007669"/>
    <property type="project" value="UniProtKB-SubCell"/>
</dbReference>
<keyword evidence="5 6" id="KW-0472">Membrane</keyword>
<dbReference type="InterPro" id="IPR001727">
    <property type="entry name" value="GDT1-like"/>
</dbReference>
<feature type="transmembrane region" description="Helical" evidence="6">
    <location>
        <begin position="35"/>
        <end position="60"/>
    </location>
</feature>
<feature type="transmembrane region" description="Helical" evidence="6">
    <location>
        <begin position="105"/>
        <end position="126"/>
    </location>
</feature>
<comment type="subcellular location">
    <subcellularLocation>
        <location evidence="1 6">Membrane</location>
        <topology evidence="1 6">Multi-pass membrane protein</topology>
    </subcellularLocation>
</comment>
<sequence length="188" mass="19457">MDALMAALVLGAICQAGDKTPWLAAILADRFRGPWLVIAATAMALAGNYALGVVAALLIAPMMTPNARLLLLALALVLAGLSTTLRSRSPDRLEGWRLGAFGTSALGLAIMIFGDRMQFVVVGLAVRSELPWLAAVGGTIGALAVAGPAALLGERQWLALPQPTIRIGTAVLLTLVGIIMGLRALQLV</sequence>
<dbReference type="OrthoDB" id="7585760at2"/>